<accession>A0ACC2ZYT1</accession>
<name>A0ACC2ZYT1_9EURO</name>
<evidence type="ECO:0000313" key="1">
    <source>
        <dbReference type="EMBL" id="KAJ9652861.1"/>
    </source>
</evidence>
<evidence type="ECO:0000313" key="2">
    <source>
        <dbReference type="Proteomes" id="UP001172386"/>
    </source>
</evidence>
<dbReference type="EMBL" id="JAPDRQ010000179">
    <property type="protein sequence ID" value="KAJ9652861.1"/>
    <property type="molecule type" value="Genomic_DNA"/>
</dbReference>
<gene>
    <name evidence="1" type="ORF">H2198_007908</name>
</gene>
<keyword evidence="2" id="KW-1185">Reference proteome</keyword>
<comment type="caution">
    <text evidence="1">The sequence shown here is derived from an EMBL/GenBank/DDBJ whole genome shotgun (WGS) entry which is preliminary data.</text>
</comment>
<organism evidence="1 2">
    <name type="scientific">Neophaeococcomyces mojaviensis</name>
    <dbReference type="NCBI Taxonomy" id="3383035"/>
    <lineage>
        <taxon>Eukaryota</taxon>
        <taxon>Fungi</taxon>
        <taxon>Dikarya</taxon>
        <taxon>Ascomycota</taxon>
        <taxon>Pezizomycotina</taxon>
        <taxon>Eurotiomycetes</taxon>
        <taxon>Chaetothyriomycetidae</taxon>
        <taxon>Chaetothyriales</taxon>
        <taxon>Chaetothyriales incertae sedis</taxon>
        <taxon>Neophaeococcomyces</taxon>
    </lineage>
</organism>
<protein>
    <submittedName>
        <fullName evidence="1">Uncharacterized protein</fullName>
    </submittedName>
</protein>
<proteinExistence type="predicted"/>
<dbReference type="Proteomes" id="UP001172386">
    <property type="component" value="Unassembled WGS sequence"/>
</dbReference>
<reference evidence="1" key="1">
    <citation type="submission" date="2022-10" db="EMBL/GenBank/DDBJ databases">
        <title>Culturing micro-colonial fungi from biological soil crusts in the Mojave desert and describing Neophaeococcomyces mojavensis, and introducing the new genera and species Taxawa tesnikishii.</title>
        <authorList>
            <person name="Kurbessoian T."/>
            <person name="Stajich J.E."/>
        </authorList>
    </citation>
    <scope>NUCLEOTIDE SEQUENCE</scope>
    <source>
        <strain evidence="1">JES_112</strain>
    </source>
</reference>
<sequence>MASSPPQDEHASLLRSIDEQIASIASANNNDPDHVYVLSVWQAQLREWKSNVERIPTESSAQPTNIVVPLVIDNKHSANDTGRVQAASLSIKFEEDDPTDCILLESGPCNACLEQAPLEKMIALPCCQERYHGECFQLWIETNLHSKDIPRCCNQEIEMRNFMDTLSAELIQQVEELKEEIHAEHKVYCSDPMCATFLRPSADRRS</sequence>